<accession>A0A3N1P346</accession>
<dbReference type="RefSeq" id="WP_123422443.1">
    <property type="nucleotide sequence ID" value="NZ_RJUL01000011.1"/>
</dbReference>
<dbReference type="Proteomes" id="UP000268033">
    <property type="component" value="Unassembled WGS sequence"/>
</dbReference>
<keyword evidence="2" id="KW-1185">Reference proteome</keyword>
<dbReference type="STRING" id="584787.GCA_001247655_03500"/>
<proteinExistence type="predicted"/>
<reference evidence="1 2" key="1">
    <citation type="submission" date="2018-11" db="EMBL/GenBank/DDBJ databases">
        <title>Genomic Encyclopedia of Type Strains, Phase IV (KMG-IV): sequencing the most valuable type-strain genomes for metagenomic binning, comparative biology and taxonomic classification.</title>
        <authorList>
            <person name="Goeker M."/>
        </authorList>
    </citation>
    <scope>NUCLEOTIDE SEQUENCE [LARGE SCALE GENOMIC DNA]</scope>
    <source>
        <strain evidence="1 2">DSM 21945</strain>
    </source>
</reference>
<protein>
    <submittedName>
        <fullName evidence="1">Uncharacterized protein</fullName>
    </submittedName>
</protein>
<dbReference type="AlphaFoldDB" id="A0A3N1P346"/>
<evidence type="ECO:0000313" key="2">
    <source>
        <dbReference type="Proteomes" id="UP000268033"/>
    </source>
</evidence>
<gene>
    <name evidence="1" type="ORF">EDC28_11133</name>
</gene>
<dbReference type="EMBL" id="RJUL01000011">
    <property type="protein sequence ID" value="ROQ21931.1"/>
    <property type="molecule type" value="Genomic_DNA"/>
</dbReference>
<evidence type="ECO:0000313" key="1">
    <source>
        <dbReference type="EMBL" id="ROQ21931.1"/>
    </source>
</evidence>
<organism evidence="1 2">
    <name type="scientific">Gallaecimonas pentaromativorans</name>
    <dbReference type="NCBI Taxonomy" id="584787"/>
    <lineage>
        <taxon>Bacteria</taxon>
        <taxon>Pseudomonadati</taxon>
        <taxon>Pseudomonadota</taxon>
        <taxon>Gammaproteobacteria</taxon>
        <taxon>Enterobacterales</taxon>
        <taxon>Gallaecimonadaceae</taxon>
        <taxon>Gallaecimonas</taxon>
    </lineage>
</organism>
<name>A0A3N1P346_9GAMM</name>
<comment type="caution">
    <text evidence="1">The sequence shown here is derived from an EMBL/GenBank/DDBJ whole genome shotgun (WGS) entry which is preliminary data.</text>
</comment>
<sequence length="886" mass="93776">MSIFAAFNQLDELLAELGPDLNSDSLRALLAKGLPSSVKDKLAAKGINTDFLVALCSPLGEVNQDFGYPLAKASPGGSALGFDAGAQALLDVVQADEAADYPHFSTSADRRLVISQLQASLAVNAEGNAGALGGGIDGSLKVDYQVACSAPEQSDLWALVSSQGAQPFKLLDAKALAAALALPGAGPRLEGLSLLRSHRLGVHFKVQAGKSYQLGSTVSAGVSLSGAIGFTGQFDGQFRLVIKGVKGQPAQLALSLYRQHKNSQQHSLSLGADIAIDGLAKWTDQLLAPLDSQATSLGAVLEEWKKPGDKLRQWLGDELTSAAGDNLQATVSAISQYLTGQSENLGPVKTLLNDKVSALMDAQLAPYQQDANTLAQSLAAKLGASLKLPANLTTQLQDSLSGGIDQLYGKLTEAINQWASSKGGAAIDEAQQQLARSKDALAALAGGVNNATTPLVQGVYHWLNDYQALRKKVSDALGQSARMKVGIAFLAEAGEDQEQEAMLAFTLLDAGSPAGSALYRKLLAGQGLDLDELAAANQQGLISTPQGWLIARHQHSRKLGVTCQLFGFELSQQRAFNDISTVKVAANGDLLLATSEVAQTDSSSFWGESRSAGFLCSYDLARALSDGTLPQLGLSFSFVDDKGMSQKEFKQLLAPLTTTQPPLLAASAYQSAYQWYSQVVLPTGSKRSAVQCTTQLSPQQLHTLLNASAQQWLATGAKVVLERVTQKPDLAKLMKMTVGNSQSDALTVLRTFDAQVDGVLNQFTSDKYRWEANKARRIRGAIKHLDQLAALPGYLAQLKTAVATLKGQPEELLAALDALNRDIQQAVKGWLECQNVLMGLLATESLTNSMLDLQLILARLIGSEQPLLVPVITLGSGVDAEVRVLA</sequence>